<evidence type="ECO:0000313" key="3">
    <source>
        <dbReference type="Proteomes" id="UP001066276"/>
    </source>
</evidence>
<dbReference type="EMBL" id="JANPWB010000004">
    <property type="protein sequence ID" value="KAJ1192246.1"/>
    <property type="molecule type" value="Genomic_DNA"/>
</dbReference>
<name>A0AAV7UUP1_PLEWA</name>
<gene>
    <name evidence="2" type="ORF">NDU88_001558</name>
</gene>
<proteinExistence type="predicted"/>
<feature type="region of interest" description="Disordered" evidence="1">
    <location>
        <begin position="1"/>
        <end position="33"/>
    </location>
</feature>
<sequence>MLTGALVHPKGKKGAAVAMRPQSRLGSTGEDARRESLMSVACRRLDWTGVQLGTHLEAPRGHLRLVNGI</sequence>
<dbReference type="Proteomes" id="UP001066276">
    <property type="component" value="Chromosome 2_2"/>
</dbReference>
<evidence type="ECO:0000313" key="2">
    <source>
        <dbReference type="EMBL" id="KAJ1192246.1"/>
    </source>
</evidence>
<dbReference type="AlphaFoldDB" id="A0AAV7UUP1"/>
<protein>
    <submittedName>
        <fullName evidence="2">Uncharacterized protein</fullName>
    </submittedName>
</protein>
<keyword evidence="3" id="KW-1185">Reference proteome</keyword>
<organism evidence="2 3">
    <name type="scientific">Pleurodeles waltl</name>
    <name type="common">Iberian ribbed newt</name>
    <dbReference type="NCBI Taxonomy" id="8319"/>
    <lineage>
        <taxon>Eukaryota</taxon>
        <taxon>Metazoa</taxon>
        <taxon>Chordata</taxon>
        <taxon>Craniata</taxon>
        <taxon>Vertebrata</taxon>
        <taxon>Euteleostomi</taxon>
        <taxon>Amphibia</taxon>
        <taxon>Batrachia</taxon>
        <taxon>Caudata</taxon>
        <taxon>Salamandroidea</taxon>
        <taxon>Salamandridae</taxon>
        <taxon>Pleurodelinae</taxon>
        <taxon>Pleurodeles</taxon>
    </lineage>
</organism>
<reference evidence="2" key="1">
    <citation type="journal article" date="2022" name="bioRxiv">
        <title>Sequencing and chromosome-scale assembly of the giantPleurodeles waltlgenome.</title>
        <authorList>
            <person name="Brown T."/>
            <person name="Elewa A."/>
            <person name="Iarovenko S."/>
            <person name="Subramanian E."/>
            <person name="Araus A.J."/>
            <person name="Petzold A."/>
            <person name="Susuki M."/>
            <person name="Suzuki K.-i.T."/>
            <person name="Hayashi T."/>
            <person name="Toyoda A."/>
            <person name="Oliveira C."/>
            <person name="Osipova E."/>
            <person name="Leigh N.D."/>
            <person name="Simon A."/>
            <person name="Yun M.H."/>
        </authorList>
    </citation>
    <scope>NUCLEOTIDE SEQUENCE</scope>
    <source>
        <strain evidence="2">20211129_DDA</strain>
        <tissue evidence="2">Liver</tissue>
    </source>
</reference>
<comment type="caution">
    <text evidence="2">The sequence shown here is derived from an EMBL/GenBank/DDBJ whole genome shotgun (WGS) entry which is preliminary data.</text>
</comment>
<evidence type="ECO:0000256" key="1">
    <source>
        <dbReference type="SAM" id="MobiDB-lite"/>
    </source>
</evidence>
<accession>A0AAV7UUP1</accession>